<evidence type="ECO:0000313" key="2">
    <source>
        <dbReference type="EMBL" id="KAJ1090843.1"/>
    </source>
</evidence>
<protein>
    <submittedName>
        <fullName evidence="2">Uncharacterized protein</fullName>
    </submittedName>
</protein>
<accession>A0AAV7LN16</accession>
<sequence length="79" mass="8521">MTVAARGKIADLRAGRFSLPTDARSVVSGETLALGDGRPHPQQQRRRDGGGLRGPKGRATLTKHRIDGGERRRLPGPQQ</sequence>
<proteinExistence type="predicted"/>
<evidence type="ECO:0000313" key="3">
    <source>
        <dbReference type="Proteomes" id="UP001066276"/>
    </source>
</evidence>
<reference evidence="2" key="1">
    <citation type="journal article" date="2022" name="bioRxiv">
        <title>Sequencing and chromosome-scale assembly of the giantPleurodeles waltlgenome.</title>
        <authorList>
            <person name="Brown T."/>
            <person name="Elewa A."/>
            <person name="Iarovenko S."/>
            <person name="Subramanian E."/>
            <person name="Araus A.J."/>
            <person name="Petzold A."/>
            <person name="Susuki M."/>
            <person name="Suzuki K.-i.T."/>
            <person name="Hayashi T."/>
            <person name="Toyoda A."/>
            <person name="Oliveira C."/>
            <person name="Osipova E."/>
            <person name="Leigh N.D."/>
            <person name="Simon A."/>
            <person name="Yun M.H."/>
        </authorList>
    </citation>
    <scope>NUCLEOTIDE SEQUENCE</scope>
    <source>
        <strain evidence="2">20211129_DDA</strain>
        <tissue evidence="2">Liver</tissue>
    </source>
</reference>
<gene>
    <name evidence="2" type="ORF">NDU88_003971</name>
</gene>
<dbReference type="EMBL" id="JANPWB010000015">
    <property type="protein sequence ID" value="KAJ1090843.1"/>
    <property type="molecule type" value="Genomic_DNA"/>
</dbReference>
<dbReference type="AlphaFoldDB" id="A0AAV7LN16"/>
<comment type="caution">
    <text evidence="2">The sequence shown here is derived from an EMBL/GenBank/DDBJ whole genome shotgun (WGS) entry which is preliminary data.</text>
</comment>
<evidence type="ECO:0000256" key="1">
    <source>
        <dbReference type="SAM" id="MobiDB-lite"/>
    </source>
</evidence>
<feature type="region of interest" description="Disordered" evidence="1">
    <location>
        <begin position="30"/>
        <end position="79"/>
    </location>
</feature>
<dbReference type="Proteomes" id="UP001066276">
    <property type="component" value="Chromosome 11"/>
</dbReference>
<organism evidence="2 3">
    <name type="scientific">Pleurodeles waltl</name>
    <name type="common">Iberian ribbed newt</name>
    <dbReference type="NCBI Taxonomy" id="8319"/>
    <lineage>
        <taxon>Eukaryota</taxon>
        <taxon>Metazoa</taxon>
        <taxon>Chordata</taxon>
        <taxon>Craniata</taxon>
        <taxon>Vertebrata</taxon>
        <taxon>Euteleostomi</taxon>
        <taxon>Amphibia</taxon>
        <taxon>Batrachia</taxon>
        <taxon>Caudata</taxon>
        <taxon>Salamandroidea</taxon>
        <taxon>Salamandridae</taxon>
        <taxon>Pleurodelinae</taxon>
        <taxon>Pleurodeles</taxon>
    </lineage>
</organism>
<feature type="compositionally biased region" description="Basic and acidic residues" evidence="1">
    <location>
        <begin position="64"/>
        <end position="73"/>
    </location>
</feature>
<name>A0AAV7LN16_PLEWA</name>
<keyword evidence="3" id="KW-1185">Reference proteome</keyword>